<dbReference type="Proteomes" id="UP000238164">
    <property type="component" value="Chromosome 1"/>
</dbReference>
<dbReference type="PANTHER" id="PTHR30146:SF138">
    <property type="entry name" value="TRANSCRIPTIONAL REGULATORY PROTEIN"/>
    <property type="match status" value="1"/>
</dbReference>
<evidence type="ECO:0000256" key="2">
    <source>
        <dbReference type="ARBA" id="ARBA00023125"/>
    </source>
</evidence>
<evidence type="ECO:0000259" key="4">
    <source>
        <dbReference type="PROSITE" id="PS50932"/>
    </source>
</evidence>
<dbReference type="SUPFAM" id="SSF47413">
    <property type="entry name" value="lambda repressor-like DNA-binding domains"/>
    <property type="match status" value="1"/>
</dbReference>
<keyword evidence="2" id="KW-0238">DNA-binding</keyword>
<dbReference type="AlphaFoldDB" id="A0A2N9JJQ6"/>
<protein>
    <submittedName>
        <fullName evidence="5">Transcriptional regulator, LacI family</fullName>
    </submittedName>
</protein>
<dbReference type="InterPro" id="IPR010982">
    <property type="entry name" value="Lambda_DNA-bd_dom_sf"/>
</dbReference>
<feature type="domain" description="HTH lacI-type" evidence="4">
    <location>
        <begin position="8"/>
        <end position="63"/>
    </location>
</feature>
<dbReference type="GO" id="GO:0000976">
    <property type="term" value="F:transcription cis-regulatory region binding"/>
    <property type="evidence" value="ECO:0007669"/>
    <property type="project" value="TreeGrafter"/>
</dbReference>
<reference evidence="5 6" key="1">
    <citation type="submission" date="2018-02" db="EMBL/GenBank/DDBJ databases">
        <authorList>
            <person name="Cohen D.B."/>
            <person name="Kent A.D."/>
        </authorList>
    </citation>
    <scope>NUCLEOTIDE SEQUENCE [LARGE SCALE GENOMIC DNA]</scope>
    <source>
        <strain evidence="5">1</strain>
    </source>
</reference>
<dbReference type="Gene3D" id="1.10.260.40">
    <property type="entry name" value="lambda repressor-like DNA-binding domains"/>
    <property type="match status" value="1"/>
</dbReference>
<dbReference type="SUPFAM" id="SSF53822">
    <property type="entry name" value="Periplasmic binding protein-like I"/>
    <property type="match status" value="1"/>
</dbReference>
<dbReference type="Gene3D" id="3.40.50.2300">
    <property type="match status" value="2"/>
</dbReference>
<dbReference type="RefSeq" id="WP_105186469.1">
    <property type="nucleotide sequence ID" value="NZ_BAAAGO010000029.1"/>
</dbReference>
<keyword evidence="6" id="KW-1185">Reference proteome</keyword>
<evidence type="ECO:0000313" key="6">
    <source>
        <dbReference type="Proteomes" id="UP000238164"/>
    </source>
</evidence>
<dbReference type="Pfam" id="PF13377">
    <property type="entry name" value="Peripla_BP_3"/>
    <property type="match status" value="1"/>
</dbReference>
<dbReference type="GO" id="GO:0003700">
    <property type="term" value="F:DNA-binding transcription factor activity"/>
    <property type="evidence" value="ECO:0007669"/>
    <property type="project" value="TreeGrafter"/>
</dbReference>
<proteinExistence type="predicted"/>
<keyword evidence="1" id="KW-0805">Transcription regulation</keyword>
<dbReference type="Pfam" id="PF00356">
    <property type="entry name" value="LacI"/>
    <property type="match status" value="1"/>
</dbReference>
<dbReference type="SMART" id="SM00354">
    <property type="entry name" value="HTH_LACI"/>
    <property type="match status" value="1"/>
</dbReference>
<dbReference type="PANTHER" id="PTHR30146">
    <property type="entry name" value="LACI-RELATED TRANSCRIPTIONAL REPRESSOR"/>
    <property type="match status" value="1"/>
</dbReference>
<dbReference type="KEGG" id="mgg:MPLG2_2782"/>
<dbReference type="InterPro" id="IPR046335">
    <property type="entry name" value="LacI/GalR-like_sensor"/>
</dbReference>
<dbReference type="InterPro" id="IPR000843">
    <property type="entry name" value="HTH_LacI"/>
</dbReference>
<keyword evidence="3" id="KW-0804">Transcription</keyword>
<dbReference type="PROSITE" id="PS50932">
    <property type="entry name" value="HTH_LACI_2"/>
    <property type="match status" value="1"/>
</dbReference>
<dbReference type="EMBL" id="LT985188">
    <property type="protein sequence ID" value="SPD87812.1"/>
    <property type="molecule type" value="Genomic_DNA"/>
</dbReference>
<evidence type="ECO:0000313" key="5">
    <source>
        <dbReference type="EMBL" id="SPD87812.1"/>
    </source>
</evidence>
<accession>A0A2N9JJQ6</accession>
<name>A0A2N9JJQ6_9ACTN</name>
<sequence>MSERTPPVTMKVVAERVGVSIATVSNAFSRPDQLSAQLRADILTAADALGYAGPNATGRALRSGRTDVCGILYEGELANTFLDPYSVLFLAGLSESVEAAGASVLLMKWLPDDESRGALRRAAIDALVAPSVTAAGADLEPLRRRGVRVVGTQQAPFGDWVGIDNIESGRLVGTHLAALGHRDVAVIAPTGTGELADVGYRPDRATPGVPSPSYQDDRLRGLWQTLPAGSLRVVTCATNTRQAGREAAARVLDAADRPTALVALSDVVALGVLDAARVGGLTPGQEVSVAGFDDIPDAAYTGLTTVRQPIREKGRLAGLLAMDPDYPQRQITLPIDLVVRSSTGPVTPSA</sequence>
<dbReference type="OrthoDB" id="3430936at2"/>
<dbReference type="CDD" id="cd01392">
    <property type="entry name" value="HTH_LacI"/>
    <property type="match status" value="1"/>
</dbReference>
<gene>
    <name evidence="5" type="ORF">MPLG2_2782</name>
</gene>
<evidence type="ECO:0000256" key="1">
    <source>
        <dbReference type="ARBA" id="ARBA00023015"/>
    </source>
</evidence>
<evidence type="ECO:0000256" key="3">
    <source>
        <dbReference type="ARBA" id="ARBA00023163"/>
    </source>
</evidence>
<dbReference type="InterPro" id="IPR028082">
    <property type="entry name" value="Peripla_BP_I"/>
</dbReference>
<organism evidence="5 6">
    <name type="scientific">Micropruina glycogenica</name>
    <dbReference type="NCBI Taxonomy" id="75385"/>
    <lineage>
        <taxon>Bacteria</taxon>
        <taxon>Bacillati</taxon>
        <taxon>Actinomycetota</taxon>
        <taxon>Actinomycetes</taxon>
        <taxon>Propionibacteriales</taxon>
        <taxon>Nocardioidaceae</taxon>
        <taxon>Micropruina</taxon>
    </lineage>
</organism>